<gene>
    <name evidence="2" type="ORF">GQ43DRAFT_7678</name>
</gene>
<keyword evidence="1" id="KW-0812">Transmembrane</keyword>
<dbReference type="AlphaFoldDB" id="A0A9P4JMB8"/>
<accession>A0A9P4JMB8</accession>
<organism evidence="2 3">
    <name type="scientific">Delitschia confertaspora ATCC 74209</name>
    <dbReference type="NCBI Taxonomy" id="1513339"/>
    <lineage>
        <taxon>Eukaryota</taxon>
        <taxon>Fungi</taxon>
        <taxon>Dikarya</taxon>
        <taxon>Ascomycota</taxon>
        <taxon>Pezizomycotina</taxon>
        <taxon>Dothideomycetes</taxon>
        <taxon>Pleosporomycetidae</taxon>
        <taxon>Pleosporales</taxon>
        <taxon>Delitschiaceae</taxon>
        <taxon>Delitschia</taxon>
    </lineage>
</organism>
<evidence type="ECO:0000313" key="3">
    <source>
        <dbReference type="Proteomes" id="UP000799536"/>
    </source>
</evidence>
<comment type="caution">
    <text evidence="2">The sequence shown here is derived from an EMBL/GenBank/DDBJ whole genome shotgun (WGS) entry which is preliminary data.</text>
</comment>
<evidence type="ECO:0000256" key="1">
    <source>
        <dbReference type="SAM" id="Phobius"/>
    </source>
</evidence>
<dbReference type="EMBL" id="ML993947">
    <property type="protein sequence ID" value="KAF2202143.1"/>
    <property type="molecule type" value="Genomic_DNA"/>
</dbReference>
<keyword evidence="1" id="KW-0472">Membrane</keyword>
<keyword evidence="1" id="KW-1133">Transmembrane helix</keyword>
<name>A0A9P4JMB8_9PLEO</name>
<protein>
    <submittedName>
        <fullName evidence="2">Uncharacterized protein</fullName>
    </submittedName>
</protein>
<dbReference type="Proteomes" id="UP000799536">
    <property type="component" value="Unassembled WGS sequence"/>
</dbReference>
<sequence length="129" mass="14809">MRKGAGIYYGKSESASTELNEEGLRIAKCCVRNAAVDLYMFQDESRREPWRPFTRRRISRCHIPSYIEVRGCGSGRFEPSVRRLINGLVDNFIKFLQAALDFNKSIFELYGLVMVLVVSYYLADVSVLL</sequence>
<feature type="transmembrane region" description="Helical" evidence="1">
    <location>
        <begin position="106"/>
        <end position="123"/>
    </location>
</feature>
<keyword evidence="3" id="KW-1185">Reference proteome</keyword>
<evidence type="ECO:0000313" key="2">
    <source>
        <dbReference type="EMBL" id="KAF2202143.1"/>
    </source>
</evidence>
<reference evidence="2" key="1">
    <citation type="journal article" date="2020" name="Stud. Mycol.">
        <title>101 Dothideomycetes genomes: a test case for predicting lifestyles and emergence of pathogens.</title>
        <authorList>
            <person name="Haridas S."/>
            <person name="Albert R."/>
            <person name="Binder M."/>
            <person name="Bloem J."/>
            <person name="Labutti K."/>
            <person name="Salamov A."/>
            <person name="Andreopoulos B."/>
            <person name="Baker S."/>
            <person name="Barry K."/>
            <person name="Bills G."/>
            <person name="Bluhm B."/>
            <person name="Cannon C."/>
            <person name="Castanera R."/>
            <person name="Culley D."/>
            <person name="Daum C."/>
            <person name="Ezra D."/>
            <person name="Gonzalez J."/>
            <person name="Henrissat B."/>
            <person name="Kuo A."/>
            <person name="Liang C."/>
            <person name="Lipzen A."/>
            <person name="Lutzoni F."/>
            <person name="Magnuson J."/>
            <person name="Mondo S."/>
            <person name="Nolan M."/>
            <person name="Ohm R."/>
            <person name="Pangilinan J."/>
            <person name="Park H.-J."/>
            <person name="Ramirez L."/>
            <person name="Alfaro M."/>
            <person name="Sun H."/>
            <person name="Tritt A."/>
            <person name="Yoshinaga Y."/>
            <person name="Zwiers L.-H."/>
            <person name="Turgeon B."/>
            <person name="Goodwin S."/>
            <person name="Spatafora J."/>
            <person name="Crous P."/>
            <person name="Grigoriev I."/>
        </authorList>
    </citation>
    <scope>NUCLEOTIDE SEQUENCE</scope>
    <source>
        <strain evidence="2">ATCC 74209</strain>
    </source>
</reference>
<proteinExistence type="predicted"/>